<evidence type="ECO:0000313" key="10">
    <source>
        <dbReference type="Proteomes" id="UP001185659"/>
    </source>
</evidence>
<dbReference type="PROSITE" id="PS51352">
    <property type="entry name" value="THIOREDOXIN_2"/>
    <property type="match status" value="1"/>
</dbReference>
<accession>A0ABU4AQB8</accession>
<feature type="region of interest" description="Disordered" evidence="7">
    <location>
        <begin position="1"/>
        <end position="20"/>
    </location>
</feature>
<dbReference type="Pfam" id="PF14559">
    <property type="entry name" value="TPR_19"/>
    <property type="match status" value="1"/>
</dbReference>
<feature type="compositionally biased region" description="Gly residues" evidence="7">
    <location>
        <begin position="10"/>
        <end position="20"/>
    </location>
</feature>
<keyword evidence="5" id="KW-0676">Redox-active center</keyword>
<dbReference type="Gene3D" id="3.40.30.10">
    <property type="entry name" value="Glutaredoxin"/>
    <property type="match status" value="1"/>
</dbReference>
<dbReference type="PANTHER" id="PTHR45663">
    <property type="entry name" value="GEO12009P1"/>
    <property type="match status" value="1"/>
</dbReference>
<dbReference type="Gene3D" id="1.25.40.10">
    <property type="entry name" value="Tetratricopeptide repeat domain"/>
    <property type="match status" value="2"/>
</dbReference>
<dbReference type="InterPro" id="IPR005746">
    <property type="entry name" value="Thioredoxin"/>
</dbReference>
<evidence type="ECO:0000256" key="3">
    <source>
        <dbReference type="ARBA" id="ARBA00022982"/>
    </source>
</evidence>
<evidence type="ECO:0000256" key="4">
    <source>
        <dbReference type="ARBA" id="ARBA00023157"/>
    </source>
</evidence>
<dbReference type="PRINTS" id="PR00421">
    <property type="entry name" value="THIOREDOXIN"/>
</dbReference>
<evidence type="ECO:0000256" key="5">
    <source>
        <dbReference type="ARBA" id="ARBA00023284"/>
    </source>
</evidence>
<dbReference type="PANTHER" id="PTHR45663:SF11">
    <property type="entry name" value="GEO12009P1"/>
    <property type="match status" value="1"/>
</dbReference>
<reference evidence="9 10" key="1">
    <citation type="submission" date="2023-10" db="EMBL/GenBank/DDBJ databases">
        <authorList>
            <person name="Venkata Ramana C."/>
            <person name="Sasikala C."/>
            <person name="Dhurka M."/>
        </authorList>
    </citation>
    <scope>NUCLEOTIDE SEQUENCE [LARGE SCALE GENOMIC DNA]</scope>
    <source>
        <strain evidence="9 10">KCTC 32151</strain>
    </source>
</reference>
<dbReference type="RefSeq" id="WP_113153177.1">
    <property type="nucleotide sequence ID" value="NZ_JAWLIP010000010.1"/>
</dbReference>
<dbReference type="InterPro" id="IPR011990">
    <property type="entry name" value="TPR-like_helical_dom_sf"/>
</dbReference>
<comment type="caution">
    <text evidence="9">The sequence shown here is derived from an EMBL/GenBank/DDBJ whole genome shotgun (WGS) entry which is preliminary data.</text>
</comment>
<keyword evidence="3" id="KW-0249">Electron transport</keyword>
<protein>
    <recommendedName>
        <fullName evidence="6">Thioredoxin</fullName>
    </recommendedName>
</protein>
<dbReference type="SUPFAM" id="SSF48452">
    <property type="entry name" value="TPR-like"/>
    <property type="match status" value="1"/>
</dbReference>
<evidence type="ECO:0000259" key="8">
    <source>
        <dbReference type="PROSITE" id="PS51352"/>
    </source>
</evidence>
<dbReference type="NCBIfam" id="TIGR01068">
    <property type="entry name" value="thioredoxin"/>
    <property type="match status" value="1"/>
</dbReference>
<dbReference type="Pfam" id="PF00085">
    <property type="entry name" value="Thioredoxin"/>
    <property type="match status" value="1"/>
</dbReference>
<name>A0ABU4AQB8_9HYPH</name>
<keyword evidence="4" id="KW-1015">Disulfide bond</keyword>
<dbReference type="InterPro" id="IPR036249">
    <property type="entry name" value="Thioredoxin-like_sf"/>
</dbReference>
<dbReference type="EMBL" id="JAWLIP010000010">
    <property type="protein sequence ID" value="MDV6228448.1"/>
    <property type="molecule type" value="Genomic_DNA"/>
</dbReference>
<gene>
    <name evidence="9" type="primary">trxA</name>
    <name evidence="9" type="ORF">R2G56_19330</name>
</gene>
<proteinExistence type="inferred from homology"/>
<dbReference type="PROSITE" id="PS00194">
    <property type="entry name" value="THIOREDOXIN_1"/>
    <property type="match status" value="1"/>
</dbReference>
<dbReference type="CDD" id="cd02947">
    <property type="entry name" value="TRX_family"/>
    <property type="match status" value="1"/>
</dbReference>
<feature type="domain" description="Thioredoxin" evidence="8">
    <location>
        <begin position="32"/>
        <end position="171"/>
    </location>
</feature>
<evidence type="ECO:0000256" key="1">
    <source>
        <dbReference type="ARBA" id="ARBA00008987"/>
    </source>
</evidence>
<evidence type="ECO:0000256" key="2">
    <source>
        <dbReference type="ARBA" id="ARBA00022448"/>
    </source>
</evidence>
<dbReference type="InterPro" id="IPR017937">
    <property type="entry name" value="Thioredoxin_CS"/>
</dbReference>
<dbReference type="Pfam" id="PF14561">
    <property type="entry name" value="TPR_20"/>
    <property type="match status" value="1"/>
</dbReference>
<comment type="similarity">
    <text evidence="1">Belongs to the thioredoxin family.</text>
</comment>
<evidence type="ECO:0000313" key="9">
    <source>
        <dbReference type="EMBL" id="MDV6228448.1"/>
    </source>
</evidence>
<dbReference type="SUPFAM" id="SSF52833">
    <property type="entry name" value="Thioredoxin-like"/>
    <property type="match status" value="1"/>
</dbReference>
<dbReference type="InterPro" id="IPR013766">
    <property type="entry name" value="Thioredoxin_domain"/>
</dbReference>
<dbReference type="Proteomes" id="UP001185659">
    <property type="component" value="Unassembled WGS sequence"/>
</dbReference>
<evidence type="ECO:0000256" key="7">
    <source>
        <dbReference type="SAM" id="MobiDB-lite"/>
    </source>
</evidence>
<sequence>MNNGDNPYGKSGGPYGKSGGYGAAGGDYTTNVDFGGGAAPASAPEPAAQTFTLSDEPQLAAADLIKDTTTAAFTADVIQESRNQPVLVDFWAPWCGPCKQLTPIIENAVRAAGGKVKLVKMNIDEHPAVAGQLGVQSIPAVFAFKDGQPVDGFMGALPESQVKAFIDKLTAGAGNDEIAGALEAAKEAVANGDQQMAAQIYSAILQREPENVDAIGGLADLLFEAGQTEQAAQVLAQVPEKQKDAAPIAAVQAKMALAEQVADLGDAAALEQRLAADPNDHQARFDLALLQNAKDDRAAAAESLLAIVRADREWQEDGARAQLLKFFEAWGATDPATLSARRKLSSLLFS</sequence>
<evidence type="ECO:0000256" key="6">
    <source>
        <dbReference type="NCBIfam" id="TIGR01068"/>
    </source>
</evidence>
<organism evidence="9 10">
    <name type="scientific">Nitratireductor aquimarinus</name>
    <dbReference type="NCBI Taxonomy" id="889300"/>
    <lineage>
        <taxon>Bacteria</taxon>
        <taxon>Pseudomonadati</taxon>
        <taxon>Pseudomonadota</taxon>
        <taxon>Alphaproteobacteria</taxon>
        <taxon>Hyphomicrobiales</taxon>
        <taxon>Phyllobacteriaceae</taxon>
        <taxon>Nitratireductor</taxon>
    </lineage>
</organism>
<keyword evidence="10" id="KW-1185">Reference proteome</keyword>
<keyword evidence="2" id="KW-0813">Transport</keyword>